<evidence type="ECO:0000313" key="3">
    <source>
        <dbReference type="EMBL" id="PVV00515.1"/>
    </source>
</evidence>
<dbReference type="AlphaFoldDB" id="A0A2T9ZAL1"/>
<comment type="similarity">
    <text evidence="1">Belongs to the PP2C family.</text>
</comment>
<comment type="cofactor">
    <cofactor evidence="1">
        <name>Mg(2+)</name>
        <dbReference type="ChEBI" id="CHEBI:18420"/>
    </cofactor>
</comment>
<dbReference type="Proteomes" id="UP000245609">
    <property type="component" value="Unassembled WGS sequence"/>
</dbReference>
<keyword evidence="1" id="KW-0460">Magnesium</keyword>
<dbReference type="STRING" id="133381.A0A2T9ZAL1"/>
<comment type="catalytic activity">
    <reaction evidence="1">
        <text>O-phospho-L-threonyl-[protein] + H2O = L-threonyl-[protein] + phosphate</text>
        <dbReference type="Rhea" id="RHEA:47004"/>
        <dbReference type="Rhea" id="RHEA-COMP:11060"/>
        <dbReference type="Rhea" id="RHEA-COMP:11605"/>
        <dbReference type="ChEBI" id="CHEBI:15377"/>
        <dbReference type="ChEBI" id="CHEBI:30013"/>
        <dbReference type="ChEBI" id="CHEBI:43474"/>
        <dbReference type="ChEBI" id="CHEBI:61977"/>
        <dbReference type="EC" id="3.1.3.16"/>
    </reaction>
</comment>
<evidence type="ECO:0000259" key="2">
    <source>
        <dbReference type="PROSITE" id="PS51746"/>
    </source>
</evidence>
<accession>A0A2T9ZAL1</accession>
<dbReference type="EC" id="3.1.3.16" evidence="1"/>
<feature type="domain" description="PPM-type phosphatase" evidence="2">
    <location>
        <begin position="106"/>
        <end position="401"/>
    </location>
</feature>
<dbReference type="GO" id="GO:0004722">
    <property type="term" value="F:protein serine/threonine phosphatase activity"/>
    <property type="evidence" value="ECO:0007669"/>
    <property type="project" value="UniProtKB-EC"/>
</dbReference>
<dbReference type="InterPro" id="IPR036457">
    <property type="entry name" value="PPM-type-like_dom_sf"/>
</dbReference>
<keyword evidence="1" id="KW-0904">Protein phosphatase</keyword>
<evidence type="ECO:0000313" key="4">
    <source>
        <dbReference type="EMBL" id="PVV01618.1"/>
    </source>
</evidence>
<dbReference type="InterPro" id="IPR039123">
    <property type="entry name" value="PPTC7"/>
</dbReference>
<dbReference type="GO" id="GO:0046872">
    <property type="term" value="F:metal ion binding"/>
    <property type="evidence" value="ECO:0007669"/>
    <property type="project" value="UniProtKB-UniRule"/>
</dbReference>
<evidence type="ECO:0000313" key="5">
    <source>
        <dbReference type="Proteomes" id="UP000245609"/>
    </source>
</evidence>
<dbReference type="SMART" id="SM00331">
    <property type="entry name" value="PP2C_SIG"/>
    <property type="match status" value="1"/>
</dbReference>
<dbReference type="InterPro" id="IPR001932">
    <property type="entry name" value="PPM-type_phosphatase-like_dom"/>
</dbReference>
<dbReference type="SUPFAM" id="SSF81606">
    <property type="entry name" value="PP2C-like"/>
    <property type="match status" value="1"/>
</dbReference>
<sequence>MSGIGSAIAPRYQVILGTAHISKRAAHQYLSKISKAVEAHNNFKDSASAHAGAKMPKIDFKLPVSVSAYKIFDPIEQQKFQGFVQDHDITLSPPKSNSSDPQALLDQERYTMVGACDAGEDSLFHVINGYNLLFGVADGVGGWVESGVDPSIFARTLTSYTAQVAKNMWQLHSSDSIDPKQVLSRAYAWMRHDDLDLYGSSTMLIGSFNLLTGKLLVSQLGDSAFLTFDRSIKRITHVSSEQEHRFNMPYQLTGKMPSSNSSTFPPNPSTQPSFSFVPGPNYPDSLNLDFKDLAKQRLDTPNDASVYQDELFGNNKLLLMATDGLFDNVFVDEIEEIISSPYNSPNPMDNIKSAMFNLAQSAVLAYIQHDSKTPFSEEAKKSGYSYKGGKPDDITIVAMFSQNHPLLKGKL</sequence>
<keyword evidence="1" id="KW-0378">Hydrolase</keyword>
<dbReference type="SMART" id="SM00332">
    <property type="entry name" value="PP2Cc"/>
    <property type="match status" value="1"/>
</dbReference>
<dbReference type="Gene3D" id="3.60.40.10">
    <property type="entry name" value="PPM-type phosphatase domain"/>
    <property type="match status" value="1"/>
</dbReference>
<comment type="caution">
    <text evidence="4">The sequence shown here is derived from an EMBL/GenBank/DDBJ whole genome shotgun (WGS) entry which is preliminary data.</text>
</comment>
<keyword evidence="5" id="KW-1185">Reference proteome</keyword>
<dbReference type="PANTHER" id="PTHR12320">
    <property type="entry name" value="PROTEIN PHOSPHATASE 2C"/>
    <property type="match status" value="1"/>
</dbReference>
<organism evidence="4 5">
    <name type="scientific">Smittium megazygosporum</name>
    <dbReference type="NCBI Taxonomy" id="133381"/>
    <lineage>
        <taxon>Eukaryota</taxon>
        <taxon>Fungi</taxon>
        <taxon>Fungi incertae sedis</taxon>
        <taxon>Zoopagomycota</taxon>
        <taxon>Kickxellomycotina</taxon>
        <taxon>Harpellomycetes</taxon>
        <taxon>Harpellales</taxon>
        <taxon>Legeriomycetaceae</taxon>
        <taxon>Smittium</taxon>
    </lineage>
</organism>
<name>A0A2T9ZAL1_9FUNG</name>
<dbReference type="PANTHER" id="PTHR12320:SF1">
    <property type="entry name" value="PROTEIN PHOSPHATASE PTC7 HOMOLOG"/>
    <property type="match status" value="1"/>
</dbReference>
<dbReference type="PROSITE" id="PS51746">
    <property type="entry name" value="PPM_2"/>
    <property type="match status" value="1"/>
</dbReference>
<dbReference type="EMBL" id="MBFS01000939">
    <property type="protein sequence ID" value="PVV01618.1"/>
    <property type="molecule type" value="Genomic_DNA"/>
</dbReference>
<proteinExistence type="inferred from homology"/>
<reference evidence="4 5" key="1">
    <citation type="journal article" date="2018" name="MBio">
        <title>Comparative Genomics Reveals the Core Gene Toolbox for the Fungus-Insect Symbiosis.</title>
        <authorList>
            <person name="Wang Y."/>
            <person name="Stata M."/>
            <person name="Wang W."/>
            <person name="Stajich J.E."/>
            <person name="White M.M."/>
            <person name="Moncalvo J.M."/>
        </authorList>
    </citation>
    <scope>NUCLEOTIDE SEQUENCE [LARGE SCALE GENOMIC DNA]</scope>
    <source>
        <strain evidence="4 5">SC-DP-2</strain>
    </source>
</reference>
<dbReference type="EMBL" id="MBFS01001923">
    <property type="protein sequence ID" value="PVV00515.1"/>
    <property type="molecule type" value="Genomic_DNA"/>
</dbReference>
<dbReference type="OrthoDB" id="60843at2759"/>
<gene>
    <name evidence="4" type="ORF">BB560_003959</name>
    <name evidence="3" type="ORF">BB560_005096</name>
</gene>
<keyword evidence="1" id="KW-0479">Metal-binding</keyword>
<keyword evidence="1" id="KW-0464">Manganese</keyword>
<evidence type="ECO:0000256" key="1">
    <source>
        <dbReference type="RuleBase" id="RU366020"/>
    </source>
</evidence>
<comment type="catalytic activity">
    <reaction evidence="1">
        <text>O-phospho-L-seryl-[protein] + H2O = L-seryl-[protein] + phosphate</text>
        <dbReference type="Rhea" id="RHEA:20629"/>
        <dbReference type="Rhea" id="RHEA-COMP:9863"/>
        <dbReference type="Rhea" id="RHEA-COMP:11604"/>
        <dbReference type="ChEBI" id="CHEBI:15377"/>
        <dbReference type="ChEBI" id="CHEBI:29999"/>
        <dbReference type="ChEBI" id="CHEBI:43474"/>
        <dbReference type="ChEBI" id="CHEBI:83421"/>
        <dbReference type="EC" id="3.1.3.16"/>
    </reaction>
</comment>
<protein>
    <recommendedName>
        <fullName evidence="1">Protein phosphatase</fullName>
        <ecNumber evidence="1">3.1.3.16</ecNumber>
    </recommendedName>
</protein>
<comment type="cofactor">
    <cofactor evidence="1">
        <name>Mn(2+)</name>
        <dbReference type="ChEBI" id="CHEBI:29035"/>
    </cofactor>
</comment>